<dbReference type="PANTHER" id="PTHR38797:SF4">
    <property type="entry name" value="NUCLEAR PORE COMPLEX PROTEIN NUP85"/>
    <property type="match status" value="1"/>
</dbReference>
<dbReference type="PANTHER" id="PTHR38797">
    <property type="entry name" value="NUCLEAR PORE COMPLEX PROTEIN NUP85-RELATED"/>
    <property type="match status" value="1"/>
</dbReference>
<organism evidence="1 2">
    <name type="scientific">Venturia inaequalis</name>
    <name type="common">Apple scab fungus</name>
    <dbReference type="NCBI Taxonomy" id="5025"/>
    <lineage>
        <taxon>Eukaryota</taxon>
        <taxon>Fungi</taxon>
        <taxon>Dikarya</taxon>
        <taxon>Ascomycota</taxon>
        <taxon>Pezizomycotina</taxon>
        <taxon>Dothideomycetes</taxon>
        <taxon>Pleosporomycetidae</taxon>
        <taxon>Venturiales</taxon>
        <taxon>Venturiaceae</taxon>
        <taxon>Venturia</taxon>
    </lineage>
</organism>
<reference evidence="1 2" key="1">
    <citation type="submission" date="2019-07" db="EMBL/GenBank/DDBJ databases">
        <title>Venturia inaequalis Genome Resource.</title>
        <authorList>
            <person name="Lichtner F.J."/>
        </authorList>
    </citation>
    <scope>NUCLEOTIDE SEQUENCE [LARGE SCALE GENOMIC DNA]</scope>
    <source>
        <strain evidence="1 2">DMI_063113</strain>
    </source>
</reference>
<dbReference type="Pfam" id="PF12311">
    <property type="entry name" value="DUF3632"/>
    <property type="match status" value="1"/>
</dbReference>
<sequence>MATPTQGWCREIQSEQWTDDREVDILGAYLDGTLTATEAAEGLTNYVDKRKTSETKVGRIWTLLQVCAVECADLHEQLIDLIKAMTACAPSKRTGGVDWTKQETSFKETWRESYDSLSTSLQDKIEYQRASNVPIAQRWTNYHAFSAQLATYAFFGNDFDVVSGLLVIVAALEKESPTSKIICRDGQSMGAGCDLRSEKWVGKAGFSQKRWKFWKDRLEELQKSDAIGEKVRQLLRTATVAMGKAERAKK</sequence>
<name>A0A8H3V6G8_VENIN</name>
<dbReference type="InterPro" id="IPR022085">
    <property type="entry name" value="OpdG"/>
</dbReference>
<accession>A0A8H3V6G8</accession>
<evidence type="ECO:0000313" key="1">
    <source>
        <dbReference type="EMBL" id="KAE9981937.1"/>
    </source>
</evidence>
<dbReference type="AlphaFoldDB" id="A0A8H3V6G8"/>
<dbReference type="InterPro" id="IPR053204">
    <property type="entry name" value="Oxopyrrolidines_Biosynth-assoc"/>
</dbReference>
<dbReference type="EMBL" id="WNWR01000351">
    <property type="protein sequence ID" value="KAE9981937.1"/>
    <property type="molecule type" value="Genomic_DNA"/>
</dbReference>
<gene>
    <name evidence="1" type="ORF">EG327_006051</name>
</gene>
<protein>
    <submittedName>
        <fullName evidence="1">Uncharacterized protein</fullName>
    </submittedName>
</protein>
<proteinExistence type="predicted"/>
<keyword evidence="2" id="KW-1185">Reference proteome</keyword>
<dbReference type="Proteomes" id="UP000490939">
    <property type="component" value="Unassembled WGS sequence"/>
</dbReference>
<evidence type="ECO:0000313" key="2">
    <source>
        <dbReference type="Proteomes" id="UP000490939"/>
    </source>
</evidence>
<comment type="caution">
    <text evidence="1">The sequence shown here is derived from an EMBL/GenBank/DDBJ whole genome shotgun (WGS) entry which is preliminary data.</text>
</comment>